<sequence>MNGTDVFGTAELRQAVLQSWRSSPTRFREDANAEEDLRLGGYRDRLLVELAQNAADAAGSKGVLRVRLADGELRVANTGEPLTAEGVAGLASLRASAKREGSTVGRYGVGFAAVLAVSEEPRVVSSSGSVTFSAERTRQEAERLPGPAEELAARAGEVPVLRLVWPLEDVPPEGFATEVRLPLRSGVDADALLESFAEQASGLLLALPALTEIHIGEQTWYRTDEGRDRVVVHGPRGAERWQVQRGAGQVGEAALAGLGVEARRDTGWWVCWAAPLDADGVPAPLERDVLHAPTPTDERLSLPARLLASVPMEADRRRAAASPATDQVLVRAAECYPELVARIAPEHRPALVPLPGFPMSDVDDKLRQAVTDRLRVAEWLPRAGGGLVAPLEARVLDQALPELAELLRDAVPGLLTAEMAELRHRAALSALEVRRLGPAEIVQAVTGLERPAPWWNRLYEALRPIASADSQAREEFAALPVPLADGRTVTGVRDVLLGSDADPAGVLSTLDISGLRIVHPEAAHPMLEELGARPAGPDELLDSPSLAEAVRGSVTDAHTSVDARALADAVLGLVERSRPRDWLGALALPDSEGGFRRADELLLPEAALREVLAPDAPLGVVDAEFAARWPAGLLRSIGVIDSFVVHVEEEPAEPDTGFADAERWWLDNEAEQHDQWPPDRFVGIRDLDLVAEDAWPAALRLLAEDPDTLRALRDPAGYPAWWIARHASLAGLPPRHWRLPAAEEIAGLYDPVPDVGLDTEQLRLAGVRDAMRVDDAADAADLIERLGDVDRALRAGTALRAHRALADAVACGVIDASEIEPPHSVRSLSGAVVSAERAAVLDEPWMLGVLDAPLLVSGGSPDQFDAEALAELFDLPLASEENAMQVQGPGRAQRWGDVARVATSCELLGIAVPTGEVTLHDTLVVQAATTGHRVHWWVDTGGTVHAERTPDGLGRALAWAAGSWGERFALGALLADPEATTLLR</sequence>
<dbReference type="InterPro" id="IPR036890">
    <property type="entry name" value="HATPase_C_sf"/>
</dbReference>
<reference evidence="2" key="1">
    <citation type="journal article" date="2019" name="Int. J. Syst. Evol. Microbiol.">
        <title>The Global Catalogue of Microorganisms (GCM) 10K type strain sequencing project: providing services to taxonomists for standard genome sequencing and annotation.</title>
        <authorList>
            <consortium name="The Broad Institute Genomics Platform"/>
            <consortium name="The Broad Institute Genome Sequencing Center for Infectious Disease"/>
            <person name="Wu L."/>
            <person name="Ma J."/>
        </authorList>
    </citation>
    <scope>NUCLEOTIDE SEQUENCE [LARGE SCALE GENOMIC DNA]</scope>
    <source>
        <strain evidence="2">JCM 10303</strain>
    </source>
</reference>
<evidence type="ECO:0000313" key="1">
    <source>
        <dbReference type="EMBL" id="GAA0536028.1"/>
    </source>
</evidence>
<dbReference type="RefSeq" id="WP_009945165.1">
    <property type="nucleotide sequence ID" value="NZ_BAAAGS010000025.1"/>
</dbReference>
<accession>A0ABP3N4Z9</accession>
<gene>
    <name evidence="1" type="ORF">GCM10009533_39020</name>
</gene>
<organism evidence="1 2">
    <name type="scientific">Saccharopolyspora erythraea</name>
    <name type="common">Streptomyces erythraeus</name>
    <dbReference type="NCBI Taxonomy" id="1836"/>
    <lineage>
        <taxon>Bacteria</taxon>
        <taxon>Bacillati</taxon>
        <taxon>Actinomycetota</taxon>
        <taxon>Actinomycetes</taxon>
        <taxon>Pseudonocardiales</taxon>
        <taxon>Pseudonocardiaceae</taxon>
        <taxon>Saccharopolyspora</taxon>
    </lineage>
</organism>
<dbReference type="EMBL" id="BAAAGS010000025">
    <property type="protein sequence ID" value="GAA0536028.1"/>
    <property type="molecule type" value="Genomic_DNA"/>
</dbReference>
<name>A0ABP3N4Z9_SACER</name>
<dbReference type="SUPFAM" id="SSF55874">
    <property type="entry name" value="ATPase domain of HSP90 chaperone/DNA topoisomerase II/histidine kinase"/>
    <property type="match status" value="1"/>
</dbReference>
<dbReference type="Proteomes" id="UP001500729">
    <property type="component" value="Unassembled WGS sequence"/>
</dbReference>
<protein>
    <submittedName>
        <fullName evidence="1">Molecular chaperone Hsp90</fullName>
    </submittedName>
</protein>
<comment type="caution">
    <text evidence="1">The sequence shown here is derived from an EMBL/GenBank/DDBJ whole genome shotgun (WGS) entry which is preliminary data.</text>
</comment>
<proteinExistence type="predicted"/>
<dbReference type="NCBIfam" id="NF047352">
    <property type="entry name" value="P_loop_sacsin"/>
    <property type="match status" value="1"/>
</dbReference>
<evidence type="ECO:0000313" key="2">
    <source>
        <dbReference type="Proteomes" id="UP001500729"/>
    </source>
</evidence>
<keyword evidence="2" id="KW-1185">Reference proteome</keyword>